<evidence type="ECO:0000256" key="2">
    <source>
        <dbReference type="ARBA" id="ARBA00022448"/>
    </source>
</evidence>
<dbReference type="Gene3D" id="1.20.1690.10">
    <property type="entry name" value="V-type ATP synthase subunit C domain"/>
    <property type="match status" value="2"/>
</dbReference>
<dbReference type="SUPFAM" id="SSF103486">
    <property type="entry name" value="V-type ATP synthase subunit C"/>
    <property type="match status" value="1"/>
</dbReference>
<keyword evidence="3" id="KW-0406">Ion transport</keyword>
<dbReference type="OrthoDB" id="1653at2"/>
<dbReference type="InterPro" id="IPR044911">
    <property type="entry name" value="V-type_ATPase_csu/dsu_dom_3"/>
</dbReference>
<dbReference type="Pfam" id="PF01992">
    <property type="entry name" value="vATP-synt_AC39"/>
    <property type="match status" value="1"/>
</dbReference>
<dbReference type="PANTHER" id="PTHR38682:SF1">
    <property type="entry name" value="V-TYPE ATP SYNTHASE SUBUNIT C"/>
    <property type="match status" value="1"/>
</dbReference>
<dbReference type="InterPro" id="IPR002843">
    <property type="entry name" value="ATPase_V0-cplx_csu/dsu"/>
</dbReference>
<dbReference type="EMBL" id="JXKQ01000011">
    <property type="protein sequence ID" value="OJG44331.1"/>
    <property type="molecule type" value="Genomic_DNA"/>
</dbReference>
<sequence length="331" mass="37959">MKQMTYHELNPLIRLKEMELLTSEQMSQMLEAADLKTVEGILSGTSYGIYLTVDFPDNFEKIFEQAESDLFTELVPLVPDPNVIWIYTMRSTFHNLKALIKAELLKQNFDELYLFDGFYSLEKIKTAIRNGRATGLPECLLESIQEVREHFEESNSLQGIDIILDRNYLSCQRELAEQIGEPELLAEVISFIDFTNILMTARGIKQKRTRNFMSTVLSSQGSIPKVELLSYIETSLEQLTDYLRSTDYGEMIVTIVQETSLDLTQLERVCDDYLTKFYEAAQTQAFGPLPVLALLNAKAIEMKNLRLIITGKQVGLSTKQIRERMRVIYGT</sequence>
<evidence type="ECO:0000313" key="4">
    <source>
        <dbReference type="EMBL" id="OJG44331.1"/>
    </source>
</evidence>
<keyword evidence="5" id="KW-1185">Reference proteome</keyword>
<dbReference type="InterPro" id="IPR036079">
    <property type="entry name" value="ATPase_csu/dsu_sf"/>
</dbReference>
<dbReference type="PANTHER" id="PTHR38682">
    <property type="entry name" value="V-TYPE ATP SYNTHASE SUBUNIT C"/>
    <property type="match status" value="1"/>
</dbReference>
<proteinExistence type="inferred from homology"/>
<evidence type="ECO:0000313" key="5">
    <source>
        <dbReference type="Proteomes" id="UP000182077"/>
    </source>
</evidence>
<evidence type="ECO:0000256" key="1">
    <source>
        <dbReference type="ARBA" id="ARBA00006709"/>
    </source>
</evidence>
<protein>
    <recommendedName>
        <fullName evidence="6">V-type ATP synthase subunit C</fullName>
    </recommendedName>
</protein>
<comment type="similarity">
    <text evidence="1">Belongs to the V-ATPase V0D/AC39 subunit family.</text>
</comment>
<dbReference type="Proteomes" id="UP000182077">
    <property type="component" value="Unassembled WGS sequence"/>
</dbReference>
<accession>A0A1L8TJ26</accession>
<keyword evidence="2" id="KW-0813">Transport</keyword>
<reference evidence="4 5" key="1">
    <citation type="submission" date="2014-12" db="EMBL/GenBank/DDBJ databases">
        <title>Draft genome sequences of 29 type strains of Enterococci.</title>
        <authorList>
            <person name="Zhong Z."/>
            <person name="Sun Z."/>
            <person name="Liu W."/>
            <person name="Zhang W."/>
            <person name="Zhang H."/>
        </authorList>
    </citation>
    <scope>NUCLEOTIDE SEQUENCE [LARGE SCALE GENOMIC DNA]</scope>
    <source>
        <strain evidence="4 5">DSM 17122</strain>
    </source>
</reference>
<evidence type="ECO:0000256" key="3">
    <source>
        <dbReference type="ARBA" id="ARBA00023065"/>
    </source>
</evidence>
<dbReference type="GO" id="GO:0046961">
    <property type="term" value="F:proton-transporting ATPase activity, rotational mechanism"/>
    <property type="evidence" value="ECO:0007669"/>
    <property type="project" value="InterPro"/>
</dbReference>
<evidence type="ECO:0008006" key="6">
    <source>
        <dbReference type="Google" id="ProtNLM"/>
    </source>
</evidence>
<dbReference type="InterPro" id="IPR035067">
    <property type="entry name" value="V-type_ATPase_csu/dsu"/>
</dbReference>
<comment type="caution">
    <text evidence="4">The sequence shown here is derived from an EMBL/GenBank/DDBJ whole genome shotgun (WGS) entry which is preliminary data.</text>
</comment>
<dbReference type="Gene3D" id="1.10.132.50">
    <property type="entry name" value="ATP synthase (C/AC39) subunit, domain 3"/>
    <property type="match status" value="1"/>
</dbReference>
<dbReference type="AlphaFoldDB" id="A0A1L8TJ26"/>
<dbReference type="STRING" id="249189.RV04_GL000525"/>
<organism evidence="4 5">
    <name type="scientific">Enterococcus hermanniensis</name>
    <dbReference type="NCBI Taxonomy" id="249189"/>
    <lineage>
        <taxon>Bacteria</taxon>
        <taxon>Bacillati</taxon>
        <taxon>Bacillota</taxon>
        <taxon>Bacilli</taxon>
        <taxon>Lactobacillales</taxon>
        <taxon>Enterococcaceae</taxon>
        <taxon>Enterococcus</taxon>
    </lineage>
</organism>
<name>A0A1L8TJ26_9ENTE</name>
<gene>
    <name evidence="4" type="ORF">RV04_GL000525</name>
</gene>
<dbReference type="InterPro" id="IPR050873">
    <property type="entry name" value="V-ATPase_V0D/AC39_subunit"/>
</dbReference>